<proteinExistence type="predicted"/>
<evidence type="ECO:0000256" key="2">
    <source>
        <dbReference type="SAM" id="Phobius"/>
    </source>
</evidence>
<dbReference type="Proteomes" id="UP000824120">
    <property type="component" value="Chromosome 4"/>
</dbReference>
<feature type="region of interest" description="Disordered" evidence="1">
    <location>
        <begin position="127"/>
        <end position="155"/>
    </location>
</feature>
<gene>
    <name evidence="3" type="ORF">H5410_023589</name>
</gene>
<feature type="transmembrane region" description="Helical" evidence="2">
    <location>
        <begin position="41"/>
        <end position="66"/>
    </location>
</feature>
<evidence type="ECO:0000313" key="3">
    <source>
        <dbReference type="EMBL" id="KAG5612308.1"/>
    </source>
</evidence>
<sequence length="221" mass="24529">MMFAGYIASALCTGYIRFDTFHIAGYIALCTGYIRFDTFHIAGYIALCTGYIAFDTFLAGYIALYLDTCGIHSDAARDTNLTYEASTNRPCRSQLQLPGIDQIVTSTELPSSIRDELVTELTNGTSTDKLCRSQSHLPSNSDKVSRSRSQPPPTTIERELIRLQRVQSCLVAFKTRNVVRVTELTNGTSTNRLCRSQNHLPANTDKLCRSQSQPPPTTIET</sequence>
<evidence type="ECO:0000313" key="4">
    <source>
        <dbReference type="Proteomes" id="UP000824120"/>
    </source>
</evidence>
<keyword evidence="2" id="KW-1133">Transmembrane helix</keyword>
<dbReference type="AlphaFoldDB" id="A0A9J5ZJR8"/>
<accession>A0A9J5ZJR8</accession>
<keyword evidence="2" id="KW-0472">Membrane</keyword>
<organism evidence="3 4">
    <name type="scientific">Solanum commersonii</name>
    <name type="common">Commerson's wild potato</name>
    <name type="synonym">Commerson's nightshade</name>
    <dbReference type="NCBI Taxonomy" id="4109"/>
    <lineage>
        <taxon>Eukaryota</taxon>
        <taxon>Viridiplantae</taxon>
        <taxon>Streptophyta</taxon>
        <taxon>Embryophyta</taxon>
        <taxon>Tracheophyta</taxon>
        <taxon>Spermatophyta</taxon>
        <taxon>Magnoliopsida</taxon>
        <taxon>eudicotyledons</taxon>
        <taxon>Gunneridae</taxon>
        <taxon>Pentapetalae</taxon>
        <taxon>asterids</taxon>
        <taxon>lamiids</taxon>
        <taxon>Solanales</taxon>
        <taxon>Solanaceae</taxon>
        <taxon>Solanoideae</taxon>
        <taxon>Solaneae</taxon>
        <taxon>Solanum</taxon>
    </lineage>
</organism>
<dbReference type="EMBL" id="JACXVP010000004">
    <property type="protein sequence ID" value="KAG5612308.1"/>
    <property type="molecule type" value="Genomic_DNA"/>
</dbReference>
<name>A0A9J5ZJR8_SOLCO</name>
<keyword evidence="2" id="KW-0812">Transmembrane</keyword>
<reference evidence="3 4" key="1">
    <citation type="submission" date="2020-09" db="EMBL/GenBank/DDBJ databases">
        <title>De no assembly of potato wild relative species, Solanum commersonii.</title>
        <authorList>
            <person name="Cho K."/>
        </authorList>
    </citation>
    <scope>NUCLEOTIDE SEQUENCE [LARGE SCALE GENOMIC DNA]</scope>
    <source>
        <strain evidence="3">LZ3.2</strain>
        <tissue evidence="3">Leaf</tissue>
    </source>
</reference>
<evidence type="ECO:0000256" key="1">
    <source>
        <dbReference type="SAM" id="MobiDB-lite"/>
    </source>
</evidence>
<comment type="caution">
    <text evidence="3">The sequence shown here is derived from an EMBL/GenBank/DDBJ whole genome shotgun (WGS) entry which is preliminary data.</text>
</comment>
<feature type="compositionally biased region" description="Polar residues" evidence="1">
    <location>
        <begin position="127"/>
        <end position="142"/>
    </location>
</feature>
<keyword evidence="4" id="KW-1185">Reference proteome</keyword>
<protein>
    <submittedName>
        <fullName evidence="3">Uncharacterized protein</fullName>
    </submittedName>
</protein>
<feature type="transmembrane region" description="Helical" evidence="2">
    <location>
        <begin position="6"/>
        <end position="29"/>
    </location>
</feature>